<dbReference type="InterPro" id="IPR012318">
    <property type="entry name" value="HTH_CRP"/>
</dbReference>
<dbReference type="RefSeq" id="WP_092373711.1">
    <property type="nucleotide sequence ID" value="NZ_FORX01000005.1"/>
</dbReference>
<protein>
    <submittedName>
        <fullName evidence="6">CRP/FNR family transcriptional regulator, anaerobic regulatory protein</fullName>
    </submittedName>
</protein>
<keyword evidence="1" id="KW-0805">Transcription regulation</keyword>
<accession>A0A1I3TD35</accession>
<dbReference type="InterPro" id="IPR014710">
    <property type="entry name" value="RmlC-like_jellyroll"/>
</dbReference>
<proteinExistence type="predicted"/>
<dbReference type="InterPro" id="IPR036388">
    <property type="entry name" value="WH-like_DNA-bd_sf"/>
</dbReference>
<dbReference type="PANTHER" id="PTHR24567">
    <property type="entry name" value="CRP FAMILY TRANSCRIPTIONAL REGULATORY PROTEIN"/>
    <property type="match status" value="1"/>
</dbReference>
<keyword evidence="7" id="KW-1185">Reference proteome</keyword>
<organism evidence="6 7">
    <name type="scientific">Desulfomicrobium apsheronum</name>
    <dbReference type="NCBI Taxonomy" id="52560"/>
    <lineage>
        <taxon>Bacteria</taxon>
        <taxon>Pseudomonadati</taxon>
        <taxon>Thermodesulfobacteriota</taxon>
        <taxon>Desulfovibrionia</taxon>
        <taxon>Desulfovibrionales</taxon>
        <taxon>Desulfomicrobiaceae</taxon>
        <taxon>Desulfomicrobium</taxon>
    </lineage>
</organism>
<dbReference type="OrthoDB" id="9815457at2"/>
<dbReference type="GO" id="GO:0005829">
    <property type="term" value="C:cytosol"/>
    <property type="evidence" value="ECO:0007669"/>
    <property type="project" value="TreeGrafter"/>
</dbReference>
<dbReference type="Pfam" id="PF00027">
    <property type="entry name" value="cNMP_binding"/>
    <property type="match status" value="1"/>
</dbReference>
<dbReference type="AlphaFoldDB" id="A0A1I3TD35"/>
<evidence type="ECO:0000256" key="2">
    <source>
        <dbReference type="ARBA" id="ARBA00023125"/>
    </source>
</evidence>
<gene>
    <name evidence="6" type="ORF">SAMN04488082_105194</name>
</gene>
<evidence type="ECO:0000256" key="1">
    <source>
        <dbReference type="ARBA" id="ARBA00023015"/>
    </source>
</evidence>
<dbReference type="CDD" id="cd00092">
    <property type="entry name" value="HTH_CRP"/>
    <property type="match status" value="1"/>
</dbReference>
<evidence type="ECO:0000313" key="6">
    <source>
        <dbReference type="EMBL" id="SFJ69088.1"/>
    </source>
</evidence>
<feature type="domain" description="HTH crp-type" evidence="5">
    <location>
        <begin position="146"/>
        <end position="216"/>
    </location>
</feature>
<evidence type="ECO:0000313" key="7">
    <source>
        <dbReference type="Proteomes" id="UP000198635"/>
    </source>
</evidence>
<dbReference type="SUPFAM" id="SSF46785">
    <property type="entry name" value="Winged helix' DNA-binding domain"/>
    <property type="match status" value="1"/>
</dbReference>
<dbReference type="Proteomes" id="UP000198635">
    <property type="component" value="Unassembled WGS sequence"/>
</dbReference>
<dbReference type="CDD" id="cd00038">
    <property type="entry name" value="CAP_ED"/>
    <property type="match status" value="1"/>
</dbReference>
<evidence type="ECO:0000259" key="4">
    <source>
        <dbReference type="PROSITE" id="PS50042"/>
    </source>
</evidence>
<keyword evidence="2" id="KW-0238">DNA-binding</keyword>
<evidence type="ECO:0000256" key="3">
    <source>
        <dbReference type="ARBA" id="ARBA00023163"/>
    </source>
</evidence>
<dbReference type="PROSITE" id="PS50042">
    <property type="entry name" value="CNMP_BINDING_3"/>
    <property type="match status" value="1"/>
</dbReference>
<feature type="domain" description="Cyclic nucleotide-binding" evidence="4">
    <location>
        <begin position="12"/>
        <end position="115"/>
    </location>
</feature>
<dbReference type="SMART" id="SM00419">
    <property type="entry name" value="HTH_CRP"/>
    <property type="match status" value="1"/>
</dbReference>
<dbReference type="Gene3D" id="1.10.10.10">
    <property type="entry name" value="Winged helix-like DNA-binding domain superfamily/Winged helix DNA-binding domain"/>
    <property type="match status" value="1"/>
</dbReference>
<reference evidence="7" key="1">
    <citation type="submission" date="2016-10" db="EMBL/GenBank/DDBJ databases">
        <authorList>
            <person name="Varghese N."/>
            <person name="Submissions S."/>
        </authorList>
    </citation>
    <scope>NUCLEOTIDE SEQUENCE [LARGE SCALE GENOMIC DNA]</scope>
    <source>
        <strain evidence="7">DSM 5918</strain>
    </source>
</reference>
<dbReference type="PANTHER" id="PTHR24567:SF74">
    <property type="entry name" value="HTH-TYPE TRANSCRIPTIONAL REGULATOR ARCR"/>
    <property type="match status" value="1"/>
</dbReference>
<dbReference type="InterPro" id="IPR036390">
    <property type="entry name" value="WH_DNA-bd_sf"/>
</dbReference>
<dbReference type="SMART" id="SM00100">
    <property type="entry name" value="cNMP"/>
    <property type="match status" value="1"/>
</dbReference>
<dbReference type="SUPFAM" id="SSF51206">
    <property type="entry name" value="cAMP-binding domain-like"/>
    <property type="match status" value="1"/>
</dbReference>
<dbReference type="GO" id="GO:0003700">
    <property type="term" value="F:DNA-binding transcription factor activity"/>
    <property type="evidence" value="ECO:0007669"/>
    <property type="project" value="TreeGrafter"/>
</dbReference>
<dbReference type="InterPro" id="IPR000595">
    <property type="entry name" value="cNMP-bd_dom"/>
</dbReference>
<evidence type="ECO:0000259" key="5">
    <source>
        <dbReference type="PROSITE" id="PS51063"/>
    </source>
</evidence>
<dbReference type="STRING" id="52560.SAMN04488082_105194"/>
<keyword evidence="3" id="KW-0804">Transcription</keyword>
<sequence length="223" mass="24718">MEIIRALEEMSLLQGLSPQELAGLARDAVWKTFAPGEFVFHQGDEARRFHVLHSGMLKLFRSTAEGRDQTVYLVEQGDPFCLCTLYGAKVLPVSALTMTACEVIAFSGESMARQLRLSPQVLLNIVLVLNTRLMHSYQMIEDLALRSIHQRVASFLLHAVRVRGEAAPRVTLSVSRQEVAKILGTTPETISRVLARLCQDGLIEARGREIVLLDYQGMVDAAG</sequence>
<dbReference type="InterPro" id="IPR018490">
    <property type="entry name" value="cNMP-bd_dom_sf"/>
</dbReference>
<dbReference type="Gene3D" id="2.60.120.10">
    <property type="entry name" value="Jelly Rolls"/>
    <property type="match status" value="1"/>
</dbReference>
<dbReference type="GO" id="GO:0003677">
    <property type="term" value="F:DNA binding"/>
    <property type="evidence" value="ECO:0007669"/>
    <property type="project" value="UniProtKB-KW"/>
</dbReference>
<dbReference type="PRINTS" id="PR00034">
    <property type="entry name" value="HTHCRP"/>
</dbReference>
<dbReference type="Pfam" id="PF13545">
    <property type="entry name" value="HTH_Crp_2"/>
    <property type="match status" value="1"/>
</dbReference>
<name>A0A1I3TD35_9BACT</name>
<dbReference type="PROSITE" id="PS51063">
    <property type="entry name" value="HTH_CRP_2"/>
    <property type="match status" value="1"/>
</dbReference>
<dbReference type="EMBL" id="FORX01000005">
    <property type="protein sequence ID" value="SFJ69088.1"/>
    <property type="molecule type" value="Genomic_DNA"/>
</dbReference>
<dbReference type="InterPro" id="IPR050397">
    <property type="entry name" value="Env_Response_Regulators"/>
</dbReference>